<gene>
    <name evidence="1" type="ORF">T190115A13A_170077</name>
</gene>
<dbReference type="RefSeq" id="WP_348737457.1">
    <property type="nucleotide sequence ID" value="NZ_CAXJRC010000008.1"/>
</dbReference>
<dbReference type="InterPro" id="IPR008969">
    <property type="entry name" value="CarboxyPept-like_regulatory"/>
</dbReference>
<dbReference type="Proteomes" id="UP001497602">
    <property type="component" value="Unassembled WGS sequence"/>
</dbReference>
<dbReference type="SUPFAM" id="SSF49464">
    <property type="entry name" value="Carboxypeptidase regulatory domain-like"/>
    <property type="match status" value="1"/>
</dbReference>
<evidence type="ECO:0000313" key="1">
    <source>
        <dbReference type="EMBL" id="CAL2105654.1"/>
    </source>
</evidence>
<proteinExistence type="predicted"/>
<protein>
    <submittedName>
        <fullName evidence="1">Uncharacterized protein</fullName>
    </submittedName>
</protein>
<name>A0ABP1FB14_9FLAO</name>
<keyword evidence="2" id="KW-1185">Reference proteome</keyword>
<organism evidence="1 2">
    <name type="scientific">Tenacibaculum vairaonense</name>
    <dbReference type="NCBI Taxonomy" id="3137860"/>
    <lineage>
        <taxon>Bacteria</taxon>
        <taxon>Pseudomonadati</taxon>
        <taxon>Bacteroidota</taxon>
        <taxon>Flavobacteriia</taxon>
        <taxon>Flavobacteriales</taxon>
        <taxon>Flavobacteriaceae</taxon>
        <taxon>Tenacibaculum</taxon>
    </lineage>
</organism>
<sequence length="64" mass="7240">MVTLLNESLPGVHISIKGKKTVTLSDFEGKYSIRASTGDVLVFYYVDYKKEVKVKTNKRINVAF</sequence>
<dbReference type="EMBL" id="CAXJRC010000008">
    <property type="protein sequence ID" value="CAL2105654.1"/>
    <property type="molecule type" value="Genomic_DNA"/>
</dbReference>
<reference evidence="1 2" key="1">
    <citation type="submission" date="2024-05" db="EMBL/GenBank/DDBJ databases">
        <authorList>
            <person name="Duchaud E."/>
        </authorList>
    </citation>
    <scope>NUCLEOTIDE SEQUENCE [LARGE SCALE GENOMIC DNA]</scope>
    <source>
        <strain evidence="1">Ena-SAMPLE-TAB-13-05-2024-13:56:06:370-140305</strain>
    </source>
</reference>
<comment type="caution">
    <text evidence="1">The sequence shown here is derived from an EMBL/GenBank/DDBJ whole genome shotgun (WGS) entry which is preliminary data.</text>
</comment>
<accession>A0ABP1FB14</accession>
<evidence type="ECO:0000313" key="2">
    <source>
        <dbReference type="Proteomes" id="UP001497602"/>
    </source>
</evidence>
<dbReference type="Pfam" id="PF13715">
    <property type="entry name" value="CarbopepD_reg_2"/>
    <property type="match status" value="1"/>
</dbReference>